<proteinExistence type="predicted"/>
<evidence type="ECO:0000313" key="3">
    <source>
        <dbReference type="Proteomes" id="UP000008820"/>
    </source>
</evidence>
<dbReference type="Proteomes" id="UP000008820">
    <property type="component" value="Chromosome 3"/>
</dbReference>
<dbReference type="EnsemblMetazoa" id="AAEL019625-RD">
    <property type="protein sequence ID" value="AAEL019625-PD"/>
    <property type="gene ID" value="AAEL019625"/>
</dbReference>
<feature type="region of interest" description="Disordered" evidence="1">
    <location>
        <begin position="836"/>
        <end position="856"/>
    </location>
</feature>
<dbReference type="AlphaFoldDB" id="A0A6I8TX95"/>
<protein>
    <submittedName>
        <fullName evidence="2">Uncharacterized protein</fullName>
    </submittedName>
</protein>
<feature type="compositionally biased region" description="Polar residues" evidence="1">
    <location>
        <begin position="248"/>
        <end position="259"/>
    </location>
</feature>
<organism evidence="2 3">
    <name type="scientific">Aedes aegypti</name>
    <name type="common">Yellowfever mosquito</name>
    <name type="synonym">Culex aegypti</name>
    <dbReference type="NCBI Taxonomy" id="7159"/>
    <lineage>
        <taxon>Eukaryota</taxon>
        <taxon>Metazoa</taxon>
        <taxon>Ecdysozoa</taxon>
        <taxon>Arthropoda</taxon>
        <taxon>Hexapoda</taxon>
        <taxon>Insecta</taxon>
        <taxon>Pterygota</taxon>
        <taxon>Neoptera</taxon>
        <taxon>Endopterygota</taxon>
        <taxon>Diptera</taxon>
        <taxon>Nematocera</taxon>
        <taxon>Culicoidea</taxon>
        <taxon>Culicidae</taxon>
        <taxon>Culicinae</taxon>
        <taxon>Aedini</taxon>
        <taxon>Aedes</taxon>
        <taxon>Stegomyia</taxon>
    </lineage>
</organism>
<feature type="region of interest" description="Disordered" evidence="1">
    <location>
        <begin position="1"/>
        <end position="22"/>
    </location>
</feature>
<dbReference type="OrthoDB" id="8065979at2759"/>
<evidence type="ECO:0000313" key="2">
    <source>
        <dbReference type="EnsemblMetazoa" id="AAEL019625-PD"/>
    </source>
</evidence>
<gene>
    <name evidence="2" type="primary">110677849</name>
</gene>
<feature type="compositionally biased region" description="Low complexity" evidence="1">
    <location>
        <begin position="838"/>
        <end position="849"/>
    </location>
</feature>
<dbReference type="InParanoid" id="A0A6I8TX95"/>
<keyword evidence="3" id="KW-1185">Reference proteome</keyword>
<feature type="compositionally biased region" description="Low complexity" evidence="1">
    <location>
        <begin position="168"/>
        <end position="182"/>
    </location>
</feature>
<feature type="compositionally biased region" description="Low complexity" evidence="1">
    <location>
        <begin position="203"/>
        <end position="214"/>
    </location>
</feature>
<reference evidence="2" key="2">
    <citation type="submission" date="2020-05" db="UniProtKB">
        <authorList>
            <consortium name="EnsemblMetazoa"/>
        </authorList>
    </citation>
    <scope>IDENTIFICATION</scope>
    <source>
        <strain evidence="2">LVP_AGWG</strain>
    </source>
</reference>
<feature type="compositionally biased region" description="Polar residues" evidence="1">
    <location>
        <begin position="717"/>
        <end position="732"/>
    </location>
</feature>
<reference evidence="2 3" key="1">
    <citation type="submission" date="2017-06" db="EMBL/GenBank/DDBJ databases">
        <title>Aedes aegypti genome working group (AGWG) sequencing and assembly.</title>
        <authorList>
            <consortium name="Aedes aegypti Genome Working Group (AGWG)"/>
            <person name="Matthews B.J."/>
        </authorList>
    </citation>
    <scope>NUCLEOTIDE SEQUENCE [LARGE SCALE GENOMIC DNA]</scope>
    <source>
        <strain evidence="2 3">LVP_AGWG</strain>
    </source>
</reference>
<accession>A0A6I8TX95</accession>
<feature type="compositionally biased region" description="Polar residues" evidence="1">
    <location>
        <begin position="340"/>
        <end position="349"/>
    </location>
</feature>
<feature type="region of interest" description="Disordered" evidence="1">
    <location>
        <begin position="328"/>
        <end position="349"/>
    </location>
</feature>
<feature type="compositionally biased region" description="Basic and acidic residues" evidence="1">
    <location>
        <begin position="237"/>
        <end position="247"/>
    </location>
</feature>
<feature type="region of interest" description="Disordered" evidence="1">
    <location>
        <begin position="712"/>
        <end position="733"/>
    </location>
</feature>
<feature type="region of interest" description="Disordered" evidence="1">
    <location>
        <begin position="195"/>
        <end position="259"/>
    </location>
</feature>
<evidence type="ECO:0000256" key="1">
    <source>
        <dbReference type="SAM" id="MobiDB-lite"/>
    </source>
</evidence>
<sequence length="856" mass="90920">MLGPTANGRLMGPGTIGSSGSAHHRNLWPSAAAAAIAASSTSGSSRSFEFQTSNGEVTESLFAAGGYNTPPASSPFLSCSPLELVAKNFHSTGAAVTFSQANSSIFVQSQTDFINGTTSVAKKTETCIGRWEHGTLEPLQIQVPTVPSVTNLTIKTENISSGSQITYNSNNLNNHNNTSNKSDGLDQRRLYYQQLQHQHHVQQEQQQQQLPVQNNHHHHRQQSLITSNSARTTLLRLSEHHRQRDHSSTPGSINGNGSSTLDLVVTPTTATKTVTTATVAPSCLSSPSFALCPINQQQQQQQRTVLHQQQQQRPSDCSVIVTARSNRQQYPQRAPHSAGATWSSSTVVQPTRSSPLDAACSAIHIKREPCQVSEVTTSNNFEASSSSTTTALTAVVKLEAPSPKAVPANIGTAMDHIGITSTQNNAAATIPVGIAVARQRLQDSTGGVGGPLSSQLHQAKELNRFGIAATGSTADLGCTTPSLSQNMFFTGTNSTMIPLSSEAVTMGVTNAAAAAAAAAVQNAVRTPPALWQYPGCQQPAQGPQPVLPQLALVGSAPGTGLPDKKVVGYLVLDRIVPTPPEDDPSMKKAPVPMESMLPMPPMPPVGFQLVRDPTTGQILFLPTTTTIDKVYISCIEPFPQTVVWPSYPQSTAAIQPPHLLLPQIPQQQLQPPPLAPLQMLSSDYLATASSTTLHQQQHTQTHHSTRYVALTSDGNKRTSSNKSTASNMSMPCQPTIPMPIPSHTFIKIEDCSGSAASSCNNSTQIFHEQEKTIQTSTIGTSPDIAPQLLFQQGNLIQITPSTKTTATLLEPPAIMPAIETAVPNPITPPPIHSICFDSSESPSARTPSSHMSNSSA</sequence>
<feature type="compositionally biased region" description="Polar residues" evidence="1">
    <location>
        <begin position="222"/>
        <end position="232"/>
    </location>
</feature>
<feature type="region of interest" description="Disordered" evidence="1">
    <location>
        <begin position="165"/>
        <end position="184"/>
    </location>
</feature>
<dbReference type="EnsemblMetazoa" id="AAEL019625-RE">
    <property type="protein sequence ID" value="AAEL019625-PE"/>
    <property type="gene ID" value="AAEL019625"/>
</dbReference>
<name>A0A6I8TX95_AEDAE</name>